<evidence type="ECO:0000313" key="3">
    <source>
        <dbReference type="Proteomes" id="UP000299102"/>
    </source>
</evidence>
<evidence type="ECO:0000313" key="2">
    <source>
        <dbReference type="EMBL" id="GBP53967.1"/>
    </source>
</evidence>
<accession>A0A4C1WV30</accession>
<dbReference type="Proteomes" id="UP000299102">
    <property type="component" value="Unassembled WGS sequence"/>
</dbReference>
<dbReference type="EMBL" id="BGZK01000637">
    <property type="protein sequence ID" value="GBP53967.1"/>
    <property type="molecule type" value="Genomic_DNA"/>
</dbReference>
<name>A0A4C1WV30_EUMVA</name>
<protein>
    <submittedName>
        <fullName evidence="2">Uncharacterized protein</fullName>
    </submittedName>
</protein>
<organism evidence="2 3">
    <name type="scientific">Eumeta variegata</name>
    <name type="common">Bagworm moth</name>
    <name type="synonym">Eumeta japonica</name>
    <dbReference type="NCBI Taxonomy" id="151549"/>
    <lineage>
        <taxon>Eukaryota</taxon>
        <taxon>Metazoa</taxon>
        <taxon>Ecdysozoa</taxon>
        <taxon>Arthropoda</taxon>
        <taxon>Hexapoda</taxon>
        <taxon>Insecta</taxon>
        <taxon>Pterygota</taxon>
        <taxon>Neoptera</taxon>
        <taxon>Endopterygota</taxon>
        <taxon>Lepidoptera</taxon>
        <taxon>Glossata</taxon>
        <taxon>Ditrysia</taxon>
        <taxon>Tineoidea</taxon>
        <taxon>Psychidae</taxon>
        <taxon>Oiketicinae</taxon>
        <taxon>Eumeta</taxon>
    </lineage>
</organism>
<feature type="region of interest" description="Disordered" evidence="1">
    <location>
        <begin position="1"/>
        <end position="21"/>
    </location>
</feature>
<feature type="compositionally biased region" description="Gly residues" evidence="1">
    <location>
        <begin position="1"/>
        <end position="11"/>
    </location>
</feature>
<sequence length="85" mass="8971">MAMASGTGGRGRAIPPRGEQPKIEYENLIESNTTAVEIGRRRSLTSRAAFKWRPAGAGAGRGAGGARGARSNTDSRNLHFSVFPT</sequence>
<reference evidence="2 3" key="1">
    <citation type="journal article" date="2019" name="Commun. Biol.">
        <title>The bagworm genome reveals a unique fibroin gene that provides high tensile strength.</title>
        <authorList>
            <person name="Kono N."/>
            <person name="Nakamura H."/>
            <person name="Ohtoshi R."/>
            <person name="Tomita M."/>
            <person name="Numata K."/>
            <person name="Arakawa K."/>
        </authorList>
    </citation>
    <scope>NUCLEOTIDE SEQUENCE [LARGE SCALE GENOMIC DNA]</scope>
</reference>
<gene>
    <name evidence="2" type="ORF">EVAR_36850_1</name>
</gene>
<proteinExistence type="predicted"/>
<feature type="region of interest" description="Disordered" evidence="1">
    <location>
        <begin position="55"/>
        <end position="85"/>
    </location>
</feature>
<feature type="compositionally biased region" description="Gly residues" evidence="1">
    <location>
        <begin position="57"/>
        <end position="67"/>
    </location>
</feature>
<keyword evidence="3" id="KW-1185">Reference proteome</keyword>
<evidence type="ECO:0000256" key="1">
    <source>
        <dbReference type="SAM" id="MobiDB-lite"/>
    </source>
</evidence>
<dbReference type="AlphaFoldDB" id="A0A4C1WV30"/>
<comment type="caution">
    <text evidence="2">The sequence shown here is derived from an EMBL/GenBank/DDBJ whole genome shotgun (WGS) entry which is preliminary data.</text>
</comment>